<sequence length="226" mass="25587">MARIAAAVFLVTVVHGVLASNYSFPEDFLLGSATAAYQMEVAWNESGKGENIWDHLTHTHLEWIIEGENSDVADDSYHKYKEGVQAFVNISAGIDYYNNVINELLDNDIQPLAGIDYYNNVINELWSNDIQPLVTMYHWDLPQHLQDLGGWVNPILVEYYEDYARVLFTEFGDRFTEEVYTISTVSRLSWLCLLEELESFNTEIAAVELNTTSALANYATEAGSPL</sequence>
<dbReference type="InterPro" id="IPR017853">
    <property type="entry name" value="GH"/>
</dbReference>
<organism evidence="6">
    <name type="scientific">Timema douglasi</name>
    <name type="common">Walking stick</name>
    <dbReference type="NCBI Taxonomy" id="61478"/>
    <lineage>
        <taxon>Eukaryota</taxon>
        <taxon>Metazoa</taxon>
        <taxon>Ecdysozoa</taxon>
        <taxon>Arthropoda</taxon>
        <taxon>Hexapoda</taxon>
        <taxon>Insecta</taxon>
        <taxon>Pterygota</taxon>
        <taxon>Neoptera</taxon>
        <taxon>Polyneoptera</taxon>
        <taxon>Phasmatodea</taxon>
        <taxon>Timematodea</taxon>
        <taxon>Timematoidea</taxon>
        <taxon>Timematidae</taxon>
        <taxon>Timema</taxon>
    </lineage>
</organism>
<dbReference type="InterPro" id="IPR001360">
    <property type="entry name" value="Glyco_hydro_1"/>
</dbReference>
<reference evidence="6" key="1">
    <citation type="submission" date="2020-11" db="EMBL/GenBank/DDBJ databases">
        <authorList>
            <person name="Tran Van P."/>
        </authorList>
    </citation>
    <scope>NUCLEOTIDE SEQUENCE</scope>
</reference>
<dbReference type="EMBL" id="OA564920">
    <property type="protein sequence ID" value="CAD7195861.1"/>
    <property type="molecule type" value="Genomic_DNA"/>
</dbReference>
<gene>
    <name evidence="6" type="ORF">TDIB3V08_LOCUS2234</name>
</gene>
<comment type="similarity">
    <text evidence="1 4">Belongs to the glycosyl hydrolase 1 family.</text>
</comment>
<dbReference type="PANTHER" id="PTHR10353:SF36">
    <property type="entry name" value="LP05116P"/>
    <property type="match status" value="1"/>
</dbReference>
<feature type="chain" id="PRO_5030504842" description="Beta-glucosidase" evidence="5">
    <location>
        <begin position="20"/>
        <end position="226"/>
    </location>
</feature>
<evidence type="ECO:0000256" key="2">
    <source>
        <dbReference type="ARBA" id="ARBA00022801"/>
    </source>
</evidence>
<dbReference type="GO" id="GO:0005975">
    <property type="term" value="P:carbohydrate metabolic process"/>
    <property type="evidence" value="ECO:0007669"/>
    <property type="project" value="InterPro"/>
</dbReference>
<dbReference type="Gene3D" id="3.20.20.80">
    <property type="entry name" value="Glycosidases"/>
    <property type="match status" value="2"/>
</dbReference>
<dbReference type="PANTHER" id="PTHR10353">
    <property type="entry name" value="GLYCOSYL HYDROLASE"/>
    <property type="match status" value="1"/>
</dbReference>
<evidence type="ECO:0000256" key="1">
    <source>
        <dbReference type="ARBA" id="ARBA00010838"/>
    </source>
</evidence>
<keyword evidence="5" id="KW-0732">Signal</keyword>
<keyword evidence="2" id="KW-0378">Hydrolase</keyword>
<dbReference type="Pfam" id="PF00232">
    <property type="entry name" value="Glyco_hydro_1"/>
    <property type="match status" value="2"/>
</dbReference>
<evidence type="ECO:0000256" key="5">
    <source>
        <dbReference type="SAM" id="SignalP"/>
    </source>
</evidence>
<protein>
    <recommendedName>
        <fullName evidence="7">Beta-glucosidase</fullName>
    </recommendedName>
</protein>
<evidence type="ECO:0008006" key="7">
    <source>
        <dbReference type="Google" id="ProtNLM"/>
    </source>
</evidence>
<dbReference type="GO" id="GO:0008422">
    <property type="term" value="F:beta-glucosidase activity"/>
    <property type="evidence" value="ECO:0007669"/>
    <property type="project" value="TreeGrafter"/>
</dbReference>
<evidence type="ECO:0000256" key="4">
    <source>
        <dbReference type="RuleBase" id="RU003690"/>
    </source>
</evidence>
<keyword evidence="3" id="KW-0326">Glycosidase</keyword>
<evidence type="ECO:0000313" key="6">
    <source>
        <dbReference type="EMBL" id="CAD7195861.1"/>
    </source>
</evidence>
<dbReference type="SUPFAM" id="SSF51445">
    <property type="entry name" value="(Trans)glycosidases"/>
    <property type="match status" value="2"/>
</dbReference>
<evidence type="ECO:0000256" key="3">
    <source>
        <dbReference type="ARBA" id="ARBA00023295"/>
    </source>
</evidence>
<name>A0A7R8VDP5_TIMDO</name>
<dbReference type="AlphaFoldDB" id="A0A7R8VDP5"/>
<feature type="signal peptide" evidence="5">
    <location>
        <begin position="1"/>
        <end position="19"/>
    </location>
</feature>
<accession>A0A7R8VDP5</accession>
<proteinExistence type="inferred from homology"/>